<keyword evidence="1" id="KW-0472">Membrane</keyword>
<reference evidence="2 3" key="1">
    <citation type="submission" date="2016-11" db="EMBL/GenBank/DDBJ databases">
        <authorList>
            <person name="Jaros S."/>
            <person name="Januszkiewicz K."/>
            <person name="Wedrychowicz H."/>
        </authorList>
    </citation>
    <scope>NUCLEOTIDE SEQUENCE [LARGE SCALE GENOMIC DNA]</scope>
    <source>
        <strain evidence="2 3">GAS242</strain>
    </source>
</reference>
<gene>
    <name evidence="2" type="ORF">SAMN05444169_5728</name>
</gene>
<protein>
    <submittedName>
        <fullName evidence="2">Uncharacterized protein</fullName>
    </submittedName>
</protein>
<keyword evidence="1" id="KW-0812">Transmembrane</keyword>
<dbReference type="Proteomes" id="UP000190675">
    <property type="component" value="Chromosome I"/>
</dbReference>
<keyword evidence="1" id="KW-1133">Transmembrane helix</keyword>
<dbReference type="EMBL" id="LT670818">
    <property type="protein sequence ID" value="SHH09785.1"/>
    <property type="molecule type" value="Genomic_DNA"/>
</dbReference>
<sequence length="52" mass="5471">MRIHTYRDESRSGHCDLVGGAGHPWSIDLVSVTASGLLVLGFAGAVIAILNH</sequence>
<accession>A0A1M5Q6U3</accession>
<organism evidence="2 3">
    <name type="scientific">Bradyrhizobium erythrophlei</name>
    <dbReference type="NCBI Taxonomy" id="1437360"/>
    <lineage>
        <taxon>Bacteria</taxon>
        <taxon>Pseudomonadati</taxon>
        <taxon>Pseudomonadota</taxon>
        <taxon>Alphaproteobacteria</taxon>
        <taxon>Hyphomicrobiales</taxon>
        <taxon>Nitrobacteraceae</taxon>
        <taxon>Bradyrhizobium</taxon>
    </lineage>
</organism>
<proteinExistence type="predicted"/>
<dbReference type="AlphaFoldDB" id="A0A1M5Q6U3"/>
<evidence type="ECO:0000256" key="1">
    <source>
        <dbReference type="SAM" id="Phobius"/>
    </source>
</evidence>
<name>A0A1M5Q6U3_9BRAD</name>
<evidence type="ECO:0000313" key="3">
    <source>
        <dbReference type="Proteomes" id="UP000190675"/>
    </source>
</evidence>
<feature type="transmembrane region" description="Helical" evidence="1">
    <location>
        <begin position="29"/>
        <end position="50"/>
    </location>
</feature>
<evidence type="ECO:0000313" key="2">
    <source>
        <dbReference type="EMBL" id="SHH09785.1"/>
    </source>
</evidence>